<dbReference type="EMBL" id="BTRK01000003">
    <property type="protein sequence ID" value="GMR43517.1"/>
    <property type="molecule type" value="Genomic_DNA"/>
</dbReference>
<keyword evidence="2" id="KW-1185">Reference proteome</keyword>
<feature type="non-terminal residue" evidence="1">
    <location>
        <position position="1"/>
    </location>
</feature>
<evidence type="ECO:0000313" key="2">
    <source>
        <dbReference type="Proteomes" id="UP001328107"/>
    </source>
</evidence>
<protein>
    <submittedName>
        <fullName evidence="1">Uncharacterized protein</fullName>
    </submittedName>
</protein>
<evidence type="ECO:0000313" key="1">
    <source>
        <dbReference type="EMBL" id="GMR43517.1"/>
    </source>
</evidence>
<feature type="non-terminal residue" evidence="1">
    <location>
        <position position="83"/>
    </location>
</feature>
<accession>A0AAN5CGJ3</accession>
<proteinExistence type="predicted"/>
<comment type="caution">
    <text evidence="1">The sequence shown here is derived from an EMBL/GenBank/DDBJ whole genome shotgun (WGS) entry which is preliminary data.</text>
</comment>
<organism evidence="1 2">
    <name type="scientific">Pristionchus mayeri</name>
    <dbReference type="NCBI Taxonomy" id="1317129"/>
    <lineage>
        <taxon>Eukaryota</taxon>
        <taxon>Metazoa</taxon>
        <taxon>Ecdysozoa</taxon>
        <taxon>Nematoda</taxon>
        <taxon>Chromadorea</taxon>
        <taxon>Rhabditida</taxon>
        <taxon>Rhabditina</taxon>
        <taxon>Diplogasteromorpha</taxon>
        <taxon>Diplogasteroidea</taxon>
        <taxon>Neodiplogasteridae</taxon>
        <taxon>Pristionchus</taxon>
    </lineage>
</organism>
<dbReference type="Proteomes" id="UP001328107">
    <property type="component" value="Unassembled WGS sequence"/>
</dbReference>
<reference evidence="2" key="1">
    <citation type="submission" date="2022-10" db="EMBL/GenBank/DDBJ databases">
        <title>Genome assembly of Pristionchus species.</title>
        <authorList>
            <person name="Yoshida K."/>
            <person name="Sommer R.J."/>
        </authorList>
    </citation>
    <scope>NUCLEOTIDE SEQUENCE [LARGE SCALE GENOMIC DNA]</scope>
    <source>
        <strain evidence="2">RS5460</strain>
    </source>
</reference>
<dbReference type="AlphaFoldDB" id="A0AAN5CGJ3"/>
<gene>
    <name evidence="1" type="ORF">PMAYCL1PPCAC_13712</name>
</gene>
<sequence length="83" mass="9324">LTLDSMEEFTAAIQRAITEVSKDWSCAGLWPTYPCVHLLYQEVTCLCDSETASNNDLPKNGNENSAEGVAHWIGKYTESEKRR</sequence>
<name>A0AAN5CGJ3_9BILA</name>